<dbReference type="RefSeq" id="WP_116073450.1">
    <property type="nucleotide sequence ID" value="NZ_BONB01000051.1"/>
</dbReference>
<reference evidence="2 3" key="1">
    <citation type="submission" date="2018-08" db="EMBL/GenBank/DDBJ databases">
        <title>Sequencing the genomes of 1000 actinobacteria strains.</title>
        <authorList>
            <person name="Klenk H.-P."/>
        </authorList>
    </citation>
    <scope>NUCLEOTIDE SEQUENCE [LARGE SCALE GENOMIC DNA]</scope>
    <source>
        <strain evidence="2 3">DSM 44099</strain>
    </source>
</reference>
<dbReference type="Pfam" id="PF13191">
    <property type="entry name" value="AAA_16"/>
    <property type="match status" value="1"/>
</dbReference>
<dbReference type="InterPro" id="IPR041664">
    <property type="entry name" value="AAA_16"/>
</dbReference>
<comment type="caution">
    <text evidence="2">The sequence shown here is derived from an EMBL/GenBank/DDBJ whole genome shotgun (WGS) entry which is preliminary data.</text>
</comment>
<accession>A0A3D9ZVS1</accession>
<evidence type="ECO:0000259" key="1">
    <source>
        <dbReference type="Pfam" id="PF13191"/>
    </source>
</evidence>
<feature type="domain" description="Orc1-like AAA ATPase" evidence="1">
    <location>
        <begin position="16"/>
        <end position="76"/>
    </location>
</feature>
<dbReference type="SUPFAM" id="SSF52540">
    <property type="entry name" value="P-loop containing nucleoside triphosphate hydrolases"/>
    <property type="match status" value="1"/>
</dbReference>
<keyword evidence="3" id="KW-1185">Reference proteome</keyword>
<dbReference type="InterPro" id="IPR027417">
    <property type="entry name" value="P-loop_NTPase"/>
</dbReference>
<sequence>MATSLGELLDSARRERFVGRRDEVASFDDALAGRTARRVLFVHGQGGIGKTTLLAEFRARARAAGHVVVQVDGREVDPSPEGLTTAVNLNATVLLIDGYEELRPIDDWLREEFVPNLRAETVVVLAGRDRPSAPWRADAGWRHLVAVHHLDHFGEAESAALLAHAGVEPAVRTHLVRLGQGHPLTIALLADLAATGKVPDALADAPDLISVLLESFLRDVPGDAHLTGLATCAIAWLTTEDLLARMVGADAPEVWRWLAGRPFVTRGPRGLFAHDLARDVLDAEFERRMPERYHAHRREIHAHTVTGLRATTGPDRQRHAQGLLFLQRNSPFASAFTALRAYGSAAVVPARAEDHDEVCRIVERFEGNAELARAWLDEQPEHLYVVRTPDGVAGFAHHVFCPSGSTLEERDPVVRAVLDHVAKHGPTRPGELVNIVRLVGGARDYQRDPYAALAAPVSSVIEWLTRPLAWSFGITVDPEFWAPRFDHVAFAPLVDVEVDGRRHVAFGIDWRRLPVDTWLDLMRERGHSGENGPPPAALLRPPPLDRTRFAAAVKALLPVLHRPDQLGASPLIGSALASTATGPTPERLRASIEAAVAALADQPKGDQLRAVLHRTYLRPAPTQEAAAQVLDLPLSTYRRYLARALEQLTDLLWTVEIGDVRLPAPPHRPDAH</sequence>
<dbReference type="OrthoDB" id="5167319at2"/>
<protein>
    <submittedName>
        <fullName evidence="2">AAA ATPase-like protein</fullName>
    </submittedName>
</protein>
<name>A0A3D9ZVS1_9ACTN</name>
<organism evidence="2 3">
    <name type="scientific">Asanoa ferruginea</name>
    <dbReference type="NCBI Taxonomy" id="53367"/>
    <lineage>
        <taxon>Bacteria</taxon>
        <taxon>Bacillati</taxon>
        <taxon>Actinomycetota</taxon>
        <taxon>Actinomycetes</taxon>
        <taxon>Micromonosporales</taxon>
        <taxon>Micromonosporaceae</taxon>
        <taxon>Asanoa</taxon>
    </lineage>
</organism>
<dbReference type="AlphaFoldDB" id="A0A3D9ZVS1"/>
<evidence type="ECO:0000313" key="2">
    <source>
        <dbReference type="EMBL" id="REG01296.1"/>
    </source>
</evidence>
<evidence type="ECO:0000313" key="3">
    <source>
        <dbReference type="Proteomes" id="UP000256913"/>
    </source>
</evidence>
<dbReference type="Gene3D" id="3.40.50.300">
    <property type="entry name" value="P-loop containing nucleotide triphosphate hydrolases"/>
    <property type="match status" value="1"/>
</dbReference>
<gene>
    <name evidence="2" type="ORF">DFJ67_7377</name>
</gene>
<proteinExistence type="predicted"/>
<dbReference type="EMBL" id="QUMQ01000001">
    <property type="protein sequence ID" value="REG01296.1"/>
    <property type="molecule type" value="Genomic_DNA"/>
</dbReference>
<dbReference type="Proteomes" id="UP000256913">
    <property type="component" value="Unassembled WGS sequence"/>
</dbReference>